<dbReference type="GO" id="GO:0005829">
    <property type="term" value="C:cytosol"/>
    <property type="evidence" value="ECO:0007669"/>
    <property type="project" value="TreeGrafter"/>
</dbReference>
<dbReference type="AlphaFoldDB" id="A0A9D1ESJ4"/>
<feature type="modified residue" description="4-aspartylphosphate" evidence="8">
    <location>
        <position position="53"/>
    </location>
</feature>
<keyword evidence="4" id="KW-0805">Transcription regulation</keyword>
<protein>
    <recommendedName>
        <fullName evidence="1">Stage 0 sporulation protein A homolog</fullName>
    </recommendedName>
</protein>
<name>A0A9D1ESJ4_9FIRM</name>
<dbReference type="InterPro" id="IPR001789">
    <property type="entry name" value="Sig_transdc_resp-reg_receiver"/>
</dbReference>
<evidence type="ECO:0000259" key="10">
    <source>
        <dbReference type="PROSITE" id="PS50110"/>
    </source>
</evidence>
<comment type="function">
    <text evidence="7">May play the central regulatory role in sporulation. It may be an element of the effector pathway responsible for the activation of sporulation genes in response to nutritional stress. Spo0A may act in concert with spo0H (a sigma factor) to control the expression of some genes that are critical to the sporulation process.</text>
</comment>
<sequence length="225" mass="25967">MAKRILVIEDETSIRRVIRAFLENEGYHVVSAADGLEGMELFREQQPDLVLLDLMLPKISGFTVCEMIRRESRVPVIMLTALDDDVSQMKGFDALADDYITKPFSMPVVVKRIEAVLRRTEHTTAPDRHVIRYKEMILDADSFSVFVRGRSVSLTAREFVILKFLLENTNRVVTREQLLNSIWGYDYVGDEKIANTHIKNIRKKLSVDYIETIRGVGYKIEKENQ</sequence>
<evidence type="ECO:0000256" key="8">
    <source>
        <dbReference type="PROSITE-ProRule" id="PRU00169"/>
    </source>
</evidence>
<dbReference type="SMART" id="SM00448">
    <property type="entry name" value="REC"/>
    <property type="match status" value="1"/>
</dbReference>
<dbReference type="PANTHER" id="PTHR48111:SF32">
    <property type="entry name" value="STAGE 0 SPORULATION PROTEIN A HOMOLOG"/>
    <property type="match status" value="1"/>
</dbReference>
<dbReference type="PROSITE" id="PS50110">
    <property type="entry name" value="RESPONSE_REGULATORY"/>
    <property type="match status" value="1"/>
</dbReference>
<feature type="DNA-binding region" description="OmpR/PhoB-type" evidence="9">
    <location>
        <begin position="128"/>
        <end position="222"/>
    </location>
</feature>
<reference evidence="12" key="1">
    <citation type="submission" date="2020-10" db="EMBL/GenBank/DDBJ databases">
        <authorList>
            <person name="Gilroy R."/>
        </authorList>
    </citation>
    <scope>NUCLEOTIDE SEQUENCE</scope>
    <source>
        <strain evidence="12">CHK190-19873</strain>
    </source>
</reference>
<dbReference type="FunFam" id="1.10.10.10:FF:000018">
    <property type="entry name" value="DNA-binding response regulator ResD"/>
    <property type="match status" value="1"/>
</dbReference>
<dbReference type="CDD" id="cd00383">
    <property type="entry name" value="trans_reg_C"/>
    <property type="match status" value="1"/>
</dbReference>
<dbReference type="EMBL" id="DVIQ01000039">
    <property type="protein sequence ID" value="HIS31419.1"/>
    <property type="molecule type" value="Genomic_DNA"/>
</dbReference>
<dbReference type="SUPFAM" id="SSF52172">
    <property type="entry name" value="CheY-like"/>
    <property type="match status" value="1"/>
</dbReference>
<dbReference type="PROSITE" id="PS51755">
    <property type="entry name" value="OMPR_PHOB"/>
    <property type="match status" value="1"/>
</dbReference>
<comment type="caution">
    <text evidence="12">The sequence shown here is derived from an EMBL/GenBank/DDBJ whole genome shotgun (WGS) entry which is preliminary data.</text>
</comment>
<dbReference type="Pfam" id="PF00486">
    <property type="entry name" value="Trans_reg_C"/>
    <property type="match status" value="1"/>
</dbReference>
<evidence type="ECO:0000259" key="11">
    <source>
        <dbReference type="PROSITE" id="PS51755"/>
    </source>
</evidence>
<dbReference type="GO" id="GO:0000156">
    <property type="term" value="F:phosphorelay response regulator activity"/>
    <property type="evidence" value="ECO:0007669"/>
    <property type="project" value="TreeGrafter"/>
</dbReference>
<accession>A0A9D1ESJ4</accession>
<evidence type="ECO:0000256" key="9">
    <source>
        <dbReference type="PROSITE-ProRule" id="PRU01091"/>
    </source>
</evidence>
<dbReference type="InterPro" id="IPR001867">
    <property type="entry name" value="OmpR/PhoB-type_DNA-bd"/>
</dbReference>
<dbReference type="FunFam" id="3.40.50.2300:FF:000001">
    <property type="entry name" value="DNA-binding response regulator PhoB"/>
    <property type="match status" value="1"/>
</dbReference>
<evidence type="ECO:0000313" key="12">
    <source>
        <dbReference type="EMBL" id="HIS31419.1"/>
    </source>
</evidence>
<dbReference type="GO" id="GO:0006355">
    <property type="term" value="P:regulation of DNA-templated transcription"/>
    <property type="evidence" value="ECO:0007669"/>
    <property type="project" value="InterPro"/>
</dbReference>
<proteinExistence type="predicted"/>
<feature type="domain" description="OmpR/PhoB-type" evidence="11">
    <location>
        <begin position="128"/>
        <end position="222"/>
    </location>
</feature>
<evidence type="ECO:0000256" key="5">
    <source>
        <dbReference type="ARBA" id="ARBA00023125"/>
    </source>
</evidence>
<organism evidence="12 13">
    <name type="scientific">Candidatus Limivivens intestinipullorum</name>
    <dbReference type="NCBI Taxonomy" id="2840858"/>
    <lineage>
        <taxon>Bacteria</taxon>
        <taxon>Bacillati</taxon>
        <taxon>Bacillota</taxon>
        <taxon>Clostridia</taxon>
        <taxon>Lachnospirales</taxon>
        <taxon>Lachnospiraceae</taxon>
        <taxon>Lachnospiraceae incertae sedis</taxon>
        <taxon>Candidatus Limivivens</taxon>
    </lineage>
</organism>
<dbReference type="GO" id="GO:0000976">
    <property type="term" value="F:transcription cis-regulatory region binding"/>
    <property type="evidence" value="ECO:0007669"/>
    <property type="project" value="TreeGrafter"/>
</dbReference>
<reference evidence="12" key="2">
    <citation type="journal article" date="2021" name="PeerJ">
        <title>Extensive microbial diversity within the chicken gut microbiome revealed by metagenomics and culture.</title>
        <authorList>
            <person name="Gilroy R."/>
            <person name="Ravi A."/>
            <person name="Getino M."/>
            <person name="Pursley I."/>
            <person name="Horton D.L."/>
            <person name="Alikhan N.F."/>
            <person name="Baker D."/>
            <person name="Gharbi K."/>
            <person name="Hall N."/>
            <person name="Watson M."/>
            <person name="Adriaenssens E.M."/>
            <person name="Foster-Nyarko E."/>
            <person name="Jarju S."/>
            <person name="Secka A."/>
            <person name="Antonio M."/>
            <person name="Oren A."/>
            <person name="Chaudhuri R.R."/>
            <person name="La Ragione R."/>
            <person name="Hildebrand F."/>
            <person name="Pallen M.J."/>
        </authorList>
    </citation>
    <scope>NUCLEOTIDE SEQUENCE</scope>
    <source>
        <strain evidence="12">CHK190-19873</strain>
    </source>
</reference>
<dbReference type="CDD" id="cd17574">
    <property type="entry name" value="REC_OmpR"/>
    <property type="match status" value="1"/>
</dbReference>
<dbReference type="Gene3D" id="6.10.250.690">
    <property type="match status" value="1"/>
</dbReference>
<evidence type="ECO:0000256" key="4">
    <source>
        <dbReference type="ARBA" id="ARBA00023015"/>
    </source>
</evidence>
<dbReference type="InterPro" id="IPR036388">
    <property type="entry name" value="WH-like_DNA-bd_sf"/>
</dbReference>
<dbReference type="Gene3D" id="1.10.10.10">
    <property type="entry name" value="Winged helix-like DNA-binding domain superfamily/Winged helix DNA-binding domain"/>
    <property type="match status" value="1"/>
</dbReference>
<keyword evidence="5 9" id="KW-0238">DNA-binding</keyword>
<dbReference type="PANTHER" id="PTHR48111">
    <property type="entry name" value="REGULATOR OF RPOS"/>
    <property type="match status" value="1"/>
</dbReference>
<evidence type="ECO:0000313" key="13">
    <source>
        <dbReference type="Proteomes" id="UP000823935"/>
    </source>
</evidence>
<dbReference type="Proteomes" id="UP000823935">
    <property type="component" value="Unassembled WGS sequence"/>
</dbReference>
<gene>
    <name evidence="12" type="ORF">IAB44_07725</name>
</gene>
<evidence type="ECO:0000256" key="7">
    <source>
        <dbReference type="ARBA" id="ARBA00024867"/>
    </source>
</evidence>
<dbReference type="InterPro" id="IPR011006">
    <property type="entry name" value="CheY-like_superfamily"/>
</dbReference>
<feature type="domain" description="Response regulatory" evidence="10">
    <location>
        <begin position="4"/>
        <end position="117"/>
    </location>
</feature>
<dbReference type="SMART" id="SM00862">
    <property type="entry name" value="Trans_reg_C"/>
    <property type="match status" value="1"/>
</dbReference>
<dbReference type="InterPro" id="IPR039420">
    <property type="entry name" value="WalR-like"/>
</dbReference>
<dbReference type="GO" id="GO:0032993">
    <property type="term" value="C:protein-DNA complex"/>
    <property type="evidence" value="ECO:0007669"/>
    <property type="project" value="TreeGrafter"/>
</dbReference>
<dbReference type="Pfam" id="PF00072">
    <property type="entry name" value="Response_reg"/>
    <property type="match status" value="1"/>
</dbReference>
<evidence type="ECO:0000256" key="2">
    <source>
        <dbReference type="ARBA" id="ARBA00022553"/>
    </source>
</evidence>
<dbReference type="Gene3D" id="3.40.50.2300">
    <property type="match status" value="1"/>
</dbReference>
<keyword evidence="3" id="KW-0902">Two-component regulatory system</keyword>
<keyword evidence="6" id="KW-0804">Transcription</keyword>
<evidence type="ECO:0000256" key="6">
    <source>
        <dbReference type="ARBA" id="ARBA00023163"/>
    </source>
</evidence>
<evidence type="ECO:0000256" key="1">
    <source>
        <dbReference type="ARBA" id="ARBA00018672"/>
    </source>
</evidence>
<evidence type="ECO:0000256" key="3">
    <source>
        <dbReference type="ARBA" id="ARBA00023012"/>
    </source>
</evidence>
<keyword evidence="2 8" id="KW-0597">Phosphoprotein</keyword>